<accession>A0A507QRP1</accession>
<dbReference type="Proteomes" id="UP000319663">
    <property type="component" value="Unassembled WGS sequence"/>
</dbReference>
<proteinExistence type="predicted"/>
<name>A0A507QRP1_MONPU</name>
<keyword evidence="5" id="KW-1185">Reference proteome</keyword>
<evidence type="ECO:0000256" key="2">
    <source>
        <dbReference type="SAM" id="Phobius"/>
    </source>
</evidence>
<dbReference type="Pfam" id="PF22786">
    <property type="entry name" value="Tag1_C"/>
    <property type="match status" value="1"/>
</dbReference>
<feature type="region of interest" description="Disordered" evidence="1">
    <location>
        <begin position="1"/>
        <end position="34"/>
    </location>
</feature>
<reference evidence="4 5" key="1">
    <citation type="submission" date="2019-06" db="EMBL/GenBank/DDBJ databases">
        <title>Wine fermentation using esterase from Monascus purpureus.</title>
        <authorList>
            <person name="Geng C."/>
            <person name="Zhang Y."/>
        </authorList>
    </citation>
    <scope>NUCLEOTIDE SEQUENCE [LARGE SCALE GENOMIC DNA]</scope>
    <source>
        <strain evidence="4">HQ1</strain>
    </source>
</reference>
<protein>
    <recommendedName>
        <fullName evidence="3">Tag1 C-terminal domain-containing protein</fullName>
    </recommendedName>
</protein>
<sequence length="586" mass="63729">MADVGTSKASSPRRLSSATDSISSQSQKTIRPFELSSESTPLLLRRDENLYGTHSIRSSSVSQRSTSDSTRSSHKTKERTRLPTCISLTVLIASTLGILIFIFAAPVIVKRYAEEAAVFEPRDLSVESSTPEGIRARVQGEFTLDSSRVASRHVRVLGQFATWIAREVETGQSEVQVYLPEYGDLLIGIASLPSIKISIRDGHVNCLDFLADLAVGDVGGIRSVANDWLEGRIEHLRLRGTTTTHLKSGLLSLGMQTLSDTLTFEEKDFPALPEINITKAIAYDDNSSSQAAAVAVEVSITALFDSPFTVTIPPLGFDVLVPNCLPGDPYILVAVARTGEVEVRPRSPTNVDSYGIIKKIPNELITACPGQKSSPLDILVKNYINGLRTTIYIRGADAPSPDTPAWIVELLKSVTVPLPFMGHALDNLVKNFSMSDVNLSLPDPMAEPGTPEAQPKISALVKALIKLPEQMNFKLDVPRVRAMADVFYHDKKLGFLDLYQWLPANTTLVEDSDSLPALSVGFRMQDAPLQVTDENTLAEIIQTLILGKKAVRLRVVAAVDAEVSNRLGTFTLRKVPAEGSLSVKGK</sequence>
<dbReference type="Pfam" id="PF26174">
    <property type="entry name" value="LEA-2_1"/>
    <property type="match status" value="1"/>
</dbReference>
<keyword evidence="2" id="KW-0812">Transmembrane</keyword>
<dbReference type="AlphaFoldDB" id="A0A507QRP1"/>
<evidence type="ECO:0000259" key="3">
    <source>
        <dbReference type="Pfam" id="PF22786"/>
    </source>
</evidence>
<feature type="transmembrane region" description="Helical" evidence="2">
    <location>
        <begin position="85"/>
        <end position="109"/>
    </location>
</feature>
<dbReference type="PANTHER" id="PTHR35895">
    <property type="entry name" value="CHROMOSOME 16, WHOLE GENOME SHOTGUN SEQUENCE"/>
    <property type="match status" value="1"/>
</dbReference>
<organism evidence="4 5">
    <name type="scientific">Monascus purpureus</name>
    <name type="common">Red mold</name>
    <name type="synonym">Monascus anka</name>
    <dbReference type="NCBI Taxonomy" id="5098"/>
    <lineage>
        <taxon>Eukaryota</taxon>
        <taxon>Fungi</taxon>
        <taxon>Dikarya</taxon>
        <taxon>Ascomycota</taxon>
        <taxon>Pezizomycotina</taxon>
        <taxon>Eurotiomycetes</taxon>
        <taxon>Eurotiomycetidae</taxon>
        <taxon>Eurotiales</taxon>
        <taxon>Aspergillaceae</taxon>
        <taxon>Monascus</taxon>
    </lineage>
</organism>
<feature type="compositionally biased region" description="Low complexity" evidence="1">
    <location>
        <begin position="16"/>
        <end position="26"/>
    </location>
</feature>
<dbReference type="GO" id="GO:0000329">
    <property type="term" value="C:fungal-type vacuole membrane"/>
    <property type="evidence" value="ECO:0007669"/>
    <property type="project" value="InterPro"/>
</dbReference>
<feature type="compositionally biased region" description="Low complexity" evidence="1">
    <location>
        <begin position="55"/>
        <end position="70"/>
    </location>
</feature>
<comment type="caution">
    <text evidence="4">The sequence shown here is derived from an EMBL/GenBank/DDBJ whole genome shotgun (WGS) entry which is preliminary data.</text>
</comment>
<dbReference type="PANTHER" id="PTHR35895:SF3">
    <property type="entry name" value="PRE-RRNA PROCESSING PROTEIN"/>
    <property type="match status" value="1"/>
</dbReference>
<feature type="region of interest" description="Disordered" evidence="1">
    <location>
        <begin position="55"/>
        <end position="78"/>
    </location>
</feature>
<gene>
    <name evidence="4" type="ORF">MPDQ_001279</name>
</gene>
<dbReference type="EMBL" id="VIFY01000132">
    <property type="protein sequence ID" value="TQB69875.1"/>
    <property type="molecule type" value="Genomic_DNA"/>
</dbReference>
<dbReference type="InterPro" id="IPR046368">
    <property type="entry name" value="Tag1"/>
</dbReference>
<evidence type="ECO:0000313" key="5">
    <source>
        <dbReference type="Proteomes" id="UP000319663"/>
    </source>
</evidence>
<evidence type="ECO:0000256" key="1">
    <source>
        <dbReference type="SAM" id="MobiDB-lite"/>
    </source>
</evidence>
<evidence type="ECO:0000313" key="4">
    <source>
        <dbReference type="EMBL" id="TQB69875.1"/>
    </source>
</evidence>
<feature type="domain" description="Tag1 C-terminal" evidence="3">
    <location>
        <begin position="471"/>
        <end position="584"/>
    </location>
</feature>
<keyword evidence="2" id="KW-1133">Transmembrane helix</keyword>
<dbReference type="InterPro" id="IPR055011">
    <property type="entry name" value="Tag1_C"/>
</dbReference>
<keyword evidence="2" id="KW-0472">Membrane</keyword>
<dbReference type="STRING" id="5098.A0A507QRP1"/>